<proteinExistence type="predicted"/>
<dbReference type="SUPFAM" id="SSF48350">
    <property type="entry name" value="GTPase activation domain, GAP"/>
    <property type="match status" value="1"/>
</dbReference>
<dbReference type="InterPro" id="IPR008936">
    <property type="entry name" value="Rho_GTPase_activation_prot"/>
</dbReference>
<keyword evidence="1" id="KW-0732">Signal</keyword>
<evidence type="ECO:0000259" key="2">
    <source>
        <dbReference type="PROSITE" id="PS50238"/>
    </source>
</evidence>
<organism evidence="3 4">
    <name type="scientific">Lonchura striata</name>
    <name type="common">white-rumped munia</name>
    <dbReference type="NCBI Taxonomy" id="40157"/>
    <lineage>
        <taxon>Eukaryota</taxon>
        <taxon>Metazoa</taxon>
        <taxon>Chordata</taxon>
        <taxon>Craniata</taxon>
        <taxon>Vertebrata</taxon>
        <taxon>Euteleostomi</taxon>
        <taxon>Archelosauria</taxon>
        <taxon>Archosauria</taxon>
        <taxon>Dinosauria</taxon>
        <taxon>Saurischia</taxon>
        <taxon>Theropoda</taxon>
        <taxon>Coelurosauria</taxon>
        <taxon>Aves</taxon>
        <taxon>Neognathae</taxon>
        <taxon>Neoaves</taxon>
        <taxon>Telluraves</taxon>
        <taxon>Australaves</taxon>
        <taxon>Passeriformes</taxon>
        <taxon>Passeroidea</taxon>
        <taxon>Estrildidae</taxon>
        <taxon>Estrildinae</taxon>
        <taxon>Lonchura</taxon>
    </lineage>
</organism>
<keyword evidence="4" id="KW-1185">Reference proteome</keyword>
<dbReference type="InterPro" id="IPR000198">
    <property type="entry name" value="RhoGAP_dom"/>
</dbReference>
<evidence type="ECO:0000313" key="4">
    <source>
        <dbReference type="Proteomes" id="UP000197619"/>
    </source>
</evidence>
<dbReference type="GO" id="GO:0005096">
    <property type="term" value="F:GTPase activator activity"/>
    <property type="evidence" value="ECO:0007669"/>
    <property type="project" value="TreeGrafter"/>
</dbReference>
<dbReference type="Pfam" id="PF00620">
    <property type="entry name" value="RhoGAP"/>
    <property type="match status" value="1"/>
</dbReference>
<dbReference type="PROSITE" id="PS50238">
    <property type="entry name" value="RHOGAP"/>
    <property type="match status" value="1"/>
</dbReference>
<reference evidence="3 4" key="1">
    <citation type="submission" date="2017-05" db="EMBL/GenBank/DDBJ databases">
        <title>Genome of assembly of the Bengalese finch, Lonchura striata domestica.</title>
        <authorList>
            <person name="Colquitt B.M."/>
            <person name="Brainard M.S."/>
        </authorList>
    </citation>
    <scope>NUCLEOTIDE SEQUENCE [LARGE SCALE GENOMIC DNA]</scope>
    <source>
        <strain evidence="3">White83orange57</strain>
    </source>
</reference>
<dbReference type="Proteomes" id="UP000197619">
    <property type="component" value="Unassembled WGS sequence"/>
</dbReference>
<dbReference type="EMBL" id="MUZQ01000344">
    <property type="protein sequence ID" value="OWK52477.1"/>
    <property type="molecule type" value="Genomic_DNA"/>
</dbReference>
<name>A0A218UFA8_9PASE</name>
<dbReference type="GO" id="GO:0007165">
    <property type="term" value="P:signal transduction"/>
    <property type="evidence" value="ECO:0007669"/>
    <property type="project" value="InterPro"/>
</dbReference>
<evidence type="ECO:0000256" key="1">
    <source>
        <dbReference type="SAM" id="SignalP"/>
    </source>
</evidence>
<sequence>MYNRVADKLPRPNLILLKLLLSLFHHISQNAETNRMDSSNLAICIGPNMLSPGTDSALPLEVEKEMNDKVTVLVEFLINNYLEIFEGDIAFPTCALAEESPEHTDSSTGMRMDWGCHQLGLLGQIIEFDMNAFQKFKITTLTIKFTPNGKHLIQAHFVTDVLRLQGSFWQA</sequence>
<protein>
    <submittedName>
        <fullName evidence="3">T-cell activation Rho GTPase-activating protein</fullName>
    </submittedName>
</protein>
<comment type="caution">
    <text evidence="3">The sequence shown here is derived from an EMBL/GenBank/DDBJ whole genome shotgun (WGS) entry which is preliminary data.</text>
</comment>
<evidence type="ECO:0000313" key="3">
    <source>
        <dbReference type="EMBL" id="OWK52477.1"/>
    </source>
</evidence>
<feature type="chain" id="PRO_5013324485" evidence="1">
    <location>
        <begin position="31"/>
        <end position="171"/>
    </location>
</feature>
<feature type="domain" description="Rho-GAP" evidence="2">
    <location>
        <begin position="1"/>
        <end position="85"/>
    </location>
</feature>
<dbReference type="PANTHER" id="PTHR23179">
    <property type="entry name" value="T-CELL ACTIVATION RHO GTPASE ACTIVATING PROTEIN-RELATED"/>
    <property type="match status" value="1"/>
</dbReference>
<accession>A0A218UFA8</accession>
<dbReference type="PANTHER" id="PTHR23179:SF26">
    <property type="entry name" value="T-CELL ACTIVATION RHO GTPASE-ACTIVATING PROTEIN"/>
    <property type="match status" value="1"/>
</dbReference>
<dbReference type="AlphaFoldDB" id="A0A218UFA8"/>
<gene>
    <name evidence="3" type="primary">TAGAP_0</name>
    <name evidence="3" type="ORF">RLOC_00008445</name>
</gene>
<feature type="signal peptide" evidence="1">
    <location>
        <begin position="1"/>
        <end position="30"/>
    </location>
</feature>
<dbReference type="Gene3D" id="1.10.555.10">
    <property type="entry name" value="Rho GTPase activation protein"/>
    <property type="match status" value="1"/>
</dbReference>